<evidence type="ECO:0000313" key="2">
    <source>
        <dbReference type="EMBL" id="MCL6683286.1"/>
    </source>
</evidence>
<name>A0ABT0RKW2_9SPHN</name>
<dbReference type="CDD" id="cd00293">
    <property type="entry name" value="USP-like"/>
    <property type="match status" value="1"/>
</dbReference>
<reference evidence="2" key="1">
    <citation type="submission" date="2022-05" db="EMBL/GenBank/DDBJ databases">
        <authorList>
            <person name="Jo J.-H."/>
            <person name="Im W.-T."/>
        </authorList>
    </citation>
    <scope>NUCLEOTIDE SEQUENCE</scope>
    <source>
        <strain evidence="2">SE158</strain>
    </source>
</reference>
<dbReference type="Proteomes" id="UP001165363">
    <property type="component" value="Unassembled WGS sequence"/>
</dbReference>
<feature type="domain" description="UspA" evidence="1">
    <location>
        <begin position="11"/>
        <end position="146"/>
    </location>
</feature>
<dbReference type="InterPro" id="IPR006016">
    <property type="entry name" value="UspA"/>
</dbReference>
<dbReference type="SUPFAM" id="SSF52402">
    <property type="entry name" value="Adenine nucleotide alpha hydrolases-like"/>
    <property type="match status" value="1"/>
</dbReference>
<comment type="caution">
    <text evidence="2">The sequence shown here is derived from an EMBL/GenBank/DDBJ whole genome shotgun (WGS) entry which is preliminary data.</text>
</comment>
<dbReference type="Pfam" id="PF00582">
    <property type="entry name" value="Usp"/>
    <property type="match status" value="1"/>
</dbReference>
<proteinExistence type="predicted"/>
<evidence type="ECO:0000259" key="1">
    <source>
        <dbReference type="Pfam" id="PF00582"/>
    </source>
</evidence>
<dbReference type="Gene3D" id="3.40.50.12370">
    <property type="match status" value="1"/>
</dbReference>
<sequence>MTGASAEKRTYLVVIDDSPEARVALQFAARRAAKTNGAVEVLAIVEPQDFVQWGGVQAAIEEEQRLRIEASVAAAVGEIMDAAGIQPHIIVRSGEPVQVVRTLIGTRDEIAALVLGAAPSGNPGPLVSNLTGNDAGKLPCPVMIIPGSLPSERIEKLS</sequence>
<dbReference type="EMBL" id="JAMGBD010000001">
    <property type="protein sequence ID" value="MCL6683286.1"/>
    <property type="molecule type" value="Genomic_DNA"/>
</dbReference>
<protein>
    <submittedName>
        <fullName evidence="2">Universal stress protein</fullName>
    </submittedName>
</protein>
<evidence type="ECO:0000313" key="3">
    <source>
        <dbReference type="Proteomes" id="UP001165363"/>
    </source>
</evidence>
<dbReference type="RefSeq" id="WP_249847221.1">
    <property type="nucleotide sequence ID" value="NZ_JAMGBD010000001.1"/>
</dbReference>
<keyword evidence="3" id="KW-1185">Reference proteome</keyword>
<gene>
    <name evidence="2" type="ORF">LZ536_05140</name>
</gene>
<accession>A0ABT0RKW2</accession>
<organism evidence="2 3">
    <name type="scientific">Sphingomonas alba</name>
    <dbReference type="NCBI Taxonomy" id="2908208"/>
    <lineage>
        <taxon>Bacteria</taxon>
        <taxon>Pseudomonadati</taxon>
        <taxon>Pseudomonadota</taxon>
        <taxon>Alphaproteobacteria</taxon>
        <taxon>Sphingomonadales</taxon>
        <taxon>Sphingomonadaceae</taxon>
        <taxon>Sphingomonas</taxon>
    </lineage>
</organism>